<evidence type="ECO:0000313" key="2">
    <source>
        <dbReference type="Proteomes" id="UP001328107"/>
    </source>
</evidence>
<dbReference type="Proteomes" id="UP001328107">
    <property type="component" value="Unassembled WGS sequence"/>
</dbReference>
<protein>
    <submittedName>
        <fullName evidence="1">Uncharacterized protein</fullName>
    </submittedName>
</protein>
<accession>A0AAN5DD47</accession>
<keyword evidence="2" id="KW-1185">Reference proteome</keyword>
<comment type="caution">
    <text evidence="1">The sequence shown here is derived from an EMBL/GenBank/DDBJ whole genome shotgun (WGS) entry which is preliminary data.</text>
</comment>
<feature type="non-terminal residue" evidence="1">
    <location>
        <position position="1"/>
    </location>
</feature>
<proteinExistence type="predicted"/>
<sequence length="92" mass="10131">LILSSLLVTQAIDLGDFNYTEFVENIKKTGEFLSIDQREMALLKEGGHLKPTGEGVLHLADNQTAFVLQGKLGDHNLTFTNTSLELNSVGNW</sequence>
<gene>
    <name evidence="1" type="ORF">PMAYCL1PPCAC_29859</name>
</gene>
<evidence type="ECO:0000313" key="1">
    <source>
        <dbReference type="EMBL" id="GMR59664.1"/>
    </source>
</evidence>
<organism evidence="1 2">
    <name type="scientific">Pristionchus mayeri</name>
    <dbReference type="NCBI Taxonomy" id="1317129"/>
    <lineage>
        <taxon>Eukaryota</taxon>
        <taxon>Metazoa</taxon>
        <taxon>Ecdysozoa</taxon>
        <taxon>Nematoda</taxon>
        <taxon>Chromadorea</taxon>
        <taxon>Rhabditida</taxon>
        <taxon>Rhabditina</taxon>
        <taxon>Diplogasteromorpha</taxon>
        <taxon>Diplogasteroidea</taxon>
        <taxon>Neodiplogasteridae</taxon>
        <taxon>Pristionchus</taxon>
    </lineage>
</organism>
<reference evidence="2" key="1">
    <citation type="submission" date="2022-10" db="EMBL/GenBank/DDBJ databases">
        <title>Genome assembly of Pristionchus species.</title>
        <authorList>
            <person name="Yoshida K."/>
            <person name="Sommer R.J."/>
        </authorList>
    </citation>
    <scope>NUCLEOTIDE SEQUENCE [LARGE SCALE GENOMIC DNA]</scope>
    <source>
        <strain evidence="2">RS5460</strain>
    </source>
</reference>
<dbReference type="EMBL" id="BTRK01000006">
    <property type="protein sequence ID" value="GMR59664.1"/>
    <property type="molecule type" value="Genomic_DNA"/>
</dbReference>
<name>A0AAN5DD47_9BILA</name>
<dbReference type="AlphaFoldDB" id="A0AAN5DD47"/>